<organism evidence="3 4">
    <name type="scientific">Christiangramia fulva</name>
    <dbReference type="NCBI Taxonomy" id="2126553"/>
    <lineage>
        <taxon>Bacteria</taxon>
        <taxon>Pseudomonadati</taxon>
        <taxon>Bacteroidota</taxon>
        <taxon>Flavobacteriia</taxon>
        <taxon>Flavobacteriales</taxon>
        <taxon>Flavobacteriaceae</taxon>
        <taxon>Christiangramia</taxon>
    </lineage>
</organism>
<dbReference type="InterPro" id="IPR039329">
    <property type="entry name" value="SIAE"/>
</dbReference>
<dbReference type="KEGG" id="grs:C7S20_04630"/>
<dbReference type="InterPro" id="IPR005181">
    <property type="entry name" value="SASA"/>
</dbReference>
<keyword evidence="4" id="KW-1185">Reference proteome</keyword>
<keyword evidence="1" id="KW-0378">Hydrolase</keyword>
<gene>
    <name evidence="3" type="ORF">C7S20_04630</name>
</gene>
<evidence type="ECO:0000256" key="1">
    <source>
        <dbReference type="ARBA" id="ARBA00022801"/>
    </source>
</evidence>
<dbReference type="AlphaFoldDB" id="A0A2R3Z2X4"/>
<accession>A0A2R3Z2X4</accession>
<name>A0A2R3Z2X4_9FLAO</name>
<evidence type="ECO:0000313" key="3">
    <source>
        <dbReference type="EMBL" id="AVR44607.1"/>
    </source>
</evidence>
<reference evidence="4" key="1">
    <citation type="submission" date="2018-03" db="EMBL/GenBank/DDBJ databases">
        <title>Gramella fulva sp. nov., isolated from a dry surface of tidal flat.</title>
        <authorList>
            <person name="Hwang S.H."/>
            <person name="Hwang W.M."/>
            <person name="Kang K."/>
            <person name="Ahn T.-Y."/>
        </authorList>
    </citation>
    <scope>NUCLEOTIDE SEQUENCE [LARGE SCALE GENOMIC DNA]</scope>
    <source>
        <strain evidence="4">SH35</strain>
    </source>
</reference>
<dbReference type="Pfam" id="PF03629">
    <property type="entry name" value="SASA"/>
    <property type="match status" value="1"/>
</dbReference>
<protein>
    <submittedName>
        <fullName evidence="3">Sialate O-acetylesterase</fullName>
    </submittedName>
</protein>
<dbReference type="PANTHER" id="PTHR22901">
    <property type="entry name" value="SIALATE O-ACETYLESTERASE"/>
    <property type="match status" value="1"/>
</dbReference>
<dbReference type="InterPro" id="IPR036514">
    <property type="entry name" value="SGNH_hydro_sf"/>
</dbReference>
<dbReference type="EMBL" id="CP028136">
    <property type="protein sequence ID" value="AVR44607.1"/>
    <property type="molecule type" value="Genomic_DNA"/>
</dbReference>
<sequence length="477" mass="53673">MTMRKWLNSLFPFLKACLNSDFMKKLLFLLVCIIPLYGFSNISLPKIFGDNMVLQRNTEVSLWGWAKPGENIKIKLSWNSDNFETMPDNSGFWKIMVPTSDAKGSQTIEIHGYNTVKLENVLLGEVWLVSGQSNMEWSSGAGIDGGEEAIKNAENDQIRFFTVNHRTAGCPQNDLDGQWVSSTPETMKNFSAIGYFFAQKMNEELNVPVGLVNATWGGTPAEPWIPAKMIKKDSILNKAAAMLPDTQWGPNKPGSIYNAMIAPFTSYTLSGILWYQGESNTPNADYYHEIFTTLIKSWRETFGKDLPFYFAQIAPFSYETAYSGVKIRDAQRRALELEKTGMIMTSDIGNTENIHPKNKKEAGYRFARLVLADKFGKKLPAYAPQFSNASLEGKKVIISFNHAGGLYVSNDKKTQFEIAGENRDFQPATFRIKGDNIILNSPVKKPMYIRFSWRNTSTSNIFNNAGLPLSSFSEKLE</sequence>
<dbReference type="Gene3D" id="3.40.50.1110">
    <property type="entry name" value="SGNH hydrolase"/>
    <property type="match status" value="1"/>
</dbReference>
<dbReference type="PANTHER" id="PTHR22901:SF0">
    <property type="entry name" value="SIALATE O-ACETYLESTERASE"/>
    <property type="match status" value="1"/>
</dbReference>
<dbReference type="GO" id="GO:0005975">
    <property type="term" value="P:carbohydrate metabolic process"/>
    <property type="evidence" value="ECO:0007669"/>
    <property type="project" value="TreeGrafter"/>
</dbReference>
<evidence type="ECO:0000259" key="2">
    <source>
        <dbReference type="Pfam" id="PF03629"/>
    </source>
</evidence>
<proteinExistence type="predicted"/>
<dbReference type="SUPFAM" id="SSF52266">
    <property type="entry name" value="SGNH hydrolase"/>
    <property type="match status" value="1"/>
</dbReference>
<feature type="domain" description="Sialate O-acetylesterase" evidence="2">
    <location>
        <begin position="125"/>
        <end position="368"/>
    </location>
</feature>
<dbReference type="GO" id="GO:0001681">
    <property type="term" value="F:sialate O-acetylesterase activity"/>
    <property type="evidence" value="ECO:0007669"/>
    <property type="project" value="InterPro"/>
</dbReference>
<evidence type="ECO:0000313" key="4">
    <source>
        <dbReference type="Proteomes" id="UP000241507"/>
    </source>
</evidence>
<dbReference type="Proteomes" id="UP000241507">
    <property type="component" value="Chromosome"/>
</dbReference>